<proteinExistence type="inferred from homology"/>
<dbReference type="Proteomes" id="UP000195221">
    <property type="component" value="Unassembled WGS sequence"/>
</dbReference>
<dbReference type="PRINTS" id="PR00080">
    <property type="entry name" value="SDRFAMILY"/>
</dbReference>
<comment type="caution">
    <text evidence="2">The sequence shown here is derived from an EMBL/GenBank/DDBJ whole genome shotgun (WGS) entry which is preliminary data.</text>
</comment>
<dbReference type="Gene3D" id="3.40.50.720">
    <property type="entry name" value="NAD(P)-binding Rossmann-like Domain"/>
    <property type="match status" value="1"/>
</dbReference>
<gene>
    <name evidence="2" type="ORF">PAMC26577_37460</name>
</gene>
<evidence type="ECO:0000313" key="2">
    <source>
        <dbReference type="EMBL" id="OTP66580.1"/>
    </source>
</evidence>
<protein>
    <submittedName>
        <fullName evidence="2">Short-chain dehydrogenase/reductase SDR</fullName>
    </submittedName>
</protein>
<dbReference type="PANTHER" id="PTHR43976:SF9">
    <property type="entry name" value="OXIDOREDUCTASE"/>
    <property type="match status" value="1"/>
</dbReference>
<dbReference type="Pfam" id="PF00106">
    <property type="entry name" value="adh_short"/>
    <property type="match status" value="1"/>
</dbReference>
<comment type="similarity">
    <text evidence="1">Belongs to the short-chain dehydrogenases/reductases (SDR) family.</text>
</comment>
<reference evidence="2 3" key="1">
    <citation type="submission" date="2017-03" db="EMBL/GenBank/DDBJ databases">
        <title>Genome analysis of strain PAMC 26577.</title>
        <authorList>
            <person name="Oh H.-M."/>
            <person name="Yang J.-A."/>
        </authorList>
    </citation>
    <scope>NUCLEOTIDE SEQUENCE [LARGE SCALE GENOMIC DNA]</scope>
    <source>
        <strain evidence="2 3">PAMC 26577</strain>
    </source>
</reference>
<name>A0A242M5W1_CABSO</name>
<dbReference type="AlphaFoldDB" id="A0A242M5W1"/>
<dbReference type="InterPro" id="IPR051911">
    <property type="entry name" value="SDR_oxidoreductase"/>
</dbReference>
<sequence>MIANELADAGLVAYASMRDTDGKNVKQVDDIAHYAREHDVDLRSMELDVQSDNSVDSAINAIIEEHGRIDVLVHNAGHMAYGPSEAFLPDQFAHLYDINVLGTQRVNRAVLPHMRQAGGGLLIWISSTSVAGGVPPLLGPYFAAKAAMDALAVCYARELAPLGIETSIVVPGAFTTGTNHFQNAGHPEDQPVARSYEQSWPPAFADKMKDALAATVPDDADPSAVGRAVRDIVNMGFGKRPLRVYIDPADDGAAVSFEVIDRIRSQFLHRIGYGGLLHPTPKEK</sequence>
<dbReference type="PRINTS" id="PR00081">
    <property type="entry name" value="GDHRDH"/>
</dbReference>
<organism evidence="2 3">
    <name type="scientific">Caballeronia sordidicola</name>
    <name type="common">Burkholderia sordidicola</name>
    <dbReference type="NCBI Taxonomy" id="196367"/>
    <lineage>
        <taxon>Bacteria</taxon>
        <taxon>Pseudomonadati</taxon>
        <taxon>Pseudomonadota</taxon>
        <taxon>Betaproteobacteria</taxon>
        <taxon>Burkholderiales</taxon>
        <taxon>Burkholderiaceae</taxon>
        <taxon>Caballeronia</taxon>
    </lineage>
</organism>
<evidence type="ECO:0000313" key="3">
    <source>
        <dbReference type="Proteomes" id="UP000195221"/>
    </source>
</evidence>
<dbReference type="InterPro" id="IPR036291">
    <property type="entry name" value="NAD(P)-bd_dom_sf"/>
</dbReference>
<dbReference type="SUPFAM" id="SSF51735">
    <property type="entry name" value="NAD(P)-binding Rossmann-fold domains"/>
    <property type="match status" value="1"/>
</dbReference>
<dbReference type="InterPro" id="IPR002347">
    <property type="entry name" value="SDR_fam"/>
</dbReference>
<dbReference type="PANTHER" id="PTHR43976">
    <property type="entry name" value="SHORT CHAIN DEHYDROGENASE"/>
    <property type="match status" value="1"/>
</dbReference>
<dbReference type="EMBL" id="NBTZ01000159">
    <property type="protein sequence ID" value="OTP66580.1"/>
    <property type="molecule type" value="Genomic_DNA"/>
</dbReference>
<accession>A0A242M5W1</accession>
<evidence type="ECO:0000256" key="1">
    <source>
        <dbReference type="RuleBase" id="RU000363"/>
    </source>
</evidence>